<dbReference type="CDD" id="cd20558">
    <property type="entry name" value="CYCLIN_ScPCL7-like"/>
    <property type="match status" value="1"/>
</dbReference>
<sequence>MLKENLIQSLPALFGTQKAKSLVDSEEALIAVVSHSLEKKVATNDTADTTSARTTIFHSVAPPSMSIADYARRIGRHTPCSKVCFLGALLLLERLCAIHPSMKLNSLNAHRMFLAAVTVSAKFFDDEVCKNSVLAFIGGVPRSELNALEITFLALLQHRLFVVNETLEDFESSLITAVMAGRDDKSFQVQRTLLRCGCVKPYSLYGDRRGNEFCTEKDSVYVPSAGDKSKTQALLDPIGEDRPGRQRSTKCVERRSPQDKFLTQRRALVSLQYDHN</sequence>
<protein>
    <recommendedName>
        <fullName evidence="4">Cyclin N-terminal domain-containing protein</fullName>
    </recommendedName>
</protein>
<evidence type="ECO:0000313" key="3">
    <source>
        <dbReference type="Proteomes" id="UP001157974"/>
    </source>
</evidence>
<name>A0AAV8UWM1_9RHOD</name>
<dbReference type="Pfam" id="PF08613">
    <property type="entry name" value="Cyclin"/>
    <property type="match status" value="1"/>
</dbReference>
<proteinExistence type="predicted"/>
<dbReference type="Proteomes" id="UP001157974">
    <property type="component" value="Unassembled WGS sequence"/>
</dbReference>
<evidence type="ECO:0000256" key="1">
    <source>
        <dbReference type="SAM" id="MobiDB-lite"/>
    </source>
</evidence>
<dbReference type="EMBL" id="JAMWBK010000003">
    <property type="protein sequence ID" value="KAJ8907005.1"/>
    <property type="molecule type" value="Genomic_DNA"/>
</dbReference>
<gene>
    <name evidence="2" type="ORF">NDN08_003488</name>
</gene>
<dbReference type="PANTHER" id="PTHR15615:SF108">
    <property type="entry name" value="PROTEIN CNPPD1"/>
    <property type="match status" value="1"/>
</dbReference>
<dbReference type="Gene3D" id="1.10.472.10">
    <property type="entry name" value="Cyclin-like"/>
    <property type="match status" value="1"/>
</dbReference>
<dbReference type="SUPFAM" id="SSF47954">
    <property type="entry name" value="Cyclin-like"/>
    <property type="match status" value="1"/>
</dbReference>
<keyword evidence="3" id="KW-1185">Reference proteome</keyword>
<feature type="compositionally biased region" description="Basic and acidic residues" evidence="1">
    <location>
        <begin position="239"/>
        <end position="256"/>
    </location>
</feature>
<evidence type="ECO:0008006" key="4">
    <source>
        <dbReference type="Google" id="ProtNLM"/>
    </source>
</evidence>
<dbReference type="PANTHER" id="PTHR15615">
    <property type="match status" value="1"/>
</dbReference>
<feature type="region of interest" description="Disordered" evidence="1">
    <location>
        <begin position="235"/>
        <end position="256"/>
    </location>
</feature>
<organism evidence="2 3">
    <name type="scientific">Rhodosorus marinus</name>
    <dbReference type="NCBI Taxonomy" id="101924"/>
    <lineage>
        <taxon>Eukaryota</taxon>
        <taxon>Rhodophyta</taxon>
        <taxon>Stylonematophyceae</taxon>
        <taxon>Stylonematales</taxon>
        <taxon>Stylonemataceae</taxon>
        <taxon>Rhodosorus</taxon>
    </lineage>
</organism>
<evidence type="ECO:0000313" key="2">
    <source>
        <dbReference type="EMBL" id="KAJ8907005.1"/>
    </source>
</evidence>
<comment type="caution">
    <text evidence="2">The sequence shown here is derived from an EMBL/GenBank/DDBJ whole genome shotgun (WGS) entry which is preliminary data.</text>
</comment>
<dbReference type="InterPro" id="IPR036915">
    <property type="entry name" value="Cyclin-like_sf"/>
</dbReference>
<dbReference type="GO" id="GO:0019901">
    <property type="term" value="F:protein kinase binding"/>
    <property type="evidence" value="ECO:0007669"/>
    <property type="project" value="InterPro"/>
</dbReference>
<reference evidence="2 3" key="1">
    <citation type="journal article" date="2023" name="Nat. Commun.">
        <title>Origin of minicircular mitochondrial genomes in red algae.</title>
        <authorList>
            <person name="Lee Y."/>
            <person name="Cho C.H."/>
            <person name="Lee Y.M."/>
            <person name="Park S.I."/>
            <person name="Yang J.H."/>
            <person name="West J.A."/>
            <person name="Bhattacharya D."/>
            <person name="Yoon H.S."/>
        </authorList>
    </citation>
    <scope>NUCLEOTIDE SEQUENCE [LARGE SCALE GENOMIC DNA]</scope>
    <source>
        <strain evidence="2 3">CCMP1338</strain>
        <tissue evidence="2">Whole cell</tissue>
    </source>
</reference>
<accession>A0AAV8UWM1</accession>
<dbReference type="AlphaFoldDB" id="A0AAV8UWM1"/>
<dbReference type="InterPro" id="IPR013922">
    <property type="entry name" value="Cyclin_PHO80-like"/>
</dbReference>